<dbReference type="RefSeq" id="WP_213246432.1">
    <property type="nucleotide sequence ID" value="NZ_CP045806.1"/>
</dbReference>
<comment type="similarity">
    <text evidence="1">Belongs to the HyuE racemase family.</text>
</comment>
<dbReference type="PANTHER" id="PTHR28047:SF5">
    <property type="entry name" value="PROTEIN DCG1"/>
    <property type="match status" value="1"/>
</dbReference>
<evidence type="ECO:0000313" key="2">
    <source>
        <dbReference type="EMBL" id="QHN33909.1"/>
    </source>
</evidence>
<dbReference type="PANTHER" id="PTHR28047">
    <property type="entry name" value="PROTEIN DCG1"/>
    <property type="match status" value="1"/>
</dbReference>
<dbReference type="InterPro" id="IPR053714">
    <property type="entry name" value="Iso_Racemase_Enz_sf"/>
</dbReference>
<dbReference type="Pfam" id="PF01177">
    <property type="entry name" value="Asp_Glu_race"/>
    <property type="match status" value="1"/>
</dbReference>
<protein>
    <submittedName>
        <fullName evidence="2">Asp/Glu/hydantoin racemase</fullName>
    </submittedName>
</protein>
<dbReference type="Gene3D" id="3.40.50.12500">
    <property type="match status" value="1"/>
</dbReference>
<keyword evidence="3" id="KW-1185">Reference proteome</keyword>
<dbReference type="InterPro" id="IPR015942">
    <property type="entry name" value="Asp/Glu/hydantoin_racemase"/>
</dbReference>
<evidence type="ECO:0000313" key="3">
    <source>
        <dbReference type="Proteomes" id="UP001059836"/>
    </source>
</evidence>
<proteinExistence type="inferred from homology"/>
<accession>A0ABX6IDG3</accession>
<organism evidence="2 3">
    <name type="scientific">Gordonia pseudamarae</name>
    <dbReference type="NCBI Taxonomy" id="2831662"/>
    <lineage>
        <taxon>Bacteria</taxon>
        <taxon>Bacillati</taxon>
        <taxon>Actinomycetota</taxon>
        <taxon>Actinomycetes</taxon>
        <taxon>Mycobacteriales</taxon>
        <taxon>Gordoniaceae</taxon>
        <taxon>Gordonia</taxon>
    </lineage>
</organism>
<gene>
    <name evidence="2" type="ORF">GII31_02305</name>
</gene>
<reference evidence="2" key="1">
    <citation type="journal article" date="2021" name="Nat. Microbiol.">
        <title>Cocultivation of an ultrasmall environmental parasitic bacterium with lytic ability against bacteria associated with wastewater foams.</title>
        <authorList>
            <person name="Batinovic S."/>
            <person name="Rose J.J.A."/>
            <person name="Ratcliffe J."/>
            <person name="Seviour R.J."/>
            <person name="Petrovski S."/>
        </authorList>
    </citation>
    <scope>NUCLEOTIDE SEQUENCE</scope>
    <source>
        <strain evidence="2">CON9</strain>
    </source>
</reference>
<dbReference type="EMBL" id="CP045809">
    <property type="protein sequence ID" value="QHN33909.1"/>
    <property type="molecule type" value="Genomic_DNA"/>
</dbReference>
<dbReference type="InterPro" id="IPR052186">
    <property type="entry name" value="Hydantoin_racemase-like"/>
</dbReference>
<sequence length="243" mass="25730">MTTLVINPNRVTANTELVQHWVNRWFGDNQVLVVNPDWGPEELAGEWETQLSATAVLDKVATLDIDQLGIDGIVMAGFAEPGVEALREVVPVPVVDITESGPMAAMLTGRRYGIITSSHAAIPIVDDRLVALGLHPRCNTVVAAGLGVPEMMADRRATAERVISVGQELLHRHHCASIVLGCGGFTGLAAEISGQLGVPVIEPVRAAVELVRGLTGIGAAAPATTPTPRHIENWPLSHKPIPA</sequence>
<dbReference type="Proteomes" id="UP001059836">
    <property type="component" value="Chromosome"/>
</dbReference>
<name>A0ABX6IDG3_9ACTN</name>
<evidence type="ECO:0000256" key="1">
    <source>
        <dbReference type="ARBA" id="ARBA00038414"/>
    </source>
</evidence>